<dbReference type="GO" id="GO:0004519">
    <property type="term" value="F:endonuclease activity"/>
    <property type="evidence" value="ECO:0007669"/>
    <property type="project" value="UniProtKB-KW"/>
</dbReference>
<dbReference type="InterPro" id="IPR036691">
    <property type="entry name" value="Endo/exonu/phosph_ase_sf"/>
</dbReference>
<keyword evidence="1" id="KW-0732">Signal</keyword>
<organism evidence="3 4">
    <name type="scientific">Mucilaginibacter rigui</name>
    <dbReference type="NCBI Taxonomy" id="534635"/>
    <lineage>
        <taxon>Bacteria</taxon>
        <taxon>Pseudomonadati</taxon>
        <taxon>Bacteroidota</taxon>
        <taxon>Sphingobacteriia</taxon>
        <taxon>Sphingobacteriales</taxon>
        <taxon>Sphingobacteriaceae</taxon>
        <taxon>Mucilaginibacter</taxon>
    </lineage>
</organism>
<dbReference type="Pfam" id="PF03372">
    <property type="entry name" value="Exo_endo_phos"/>
    <property type="match status" value="1"/>
</dbReference>
<feature type="domain" description="Endonuclease/exonuclease/phosphatase" evidence="2">
    <location>
        <begin position="28"/>
        <end position="270"/>
    </location>
</feature>
<dbReference type="CDD" id="cd09083">
    <property type="entry name" value="EEP-1"/>
    <property type="match status" value="1"/>
</dbReference>
<proteinExistence type="predicted"/>
<keyword evidence="3" id="KW-0378">Hydrolase</keyword>
<evidence type="ECO:0000313" key="4">
    <source>
        <dbReference type="Proteomes" id="UP000618754"/>
    </source>
</evidence>
<dbReference type="Proteomes" id="UP000618754">
    <property type="component" value="Unassembled WGS sequence"/>
</dbReference>
<feature type="chain" id="PRO_5047091661" evidence="1">
    <location>
        <begin position="22"/>
        <end position="279"/>
    </location>
</feature>
<keyword evidence="3" id="KW-0255">Endonuclease</keyword>
<name>A0ABR7X600_9SPHI</name>
<evidence type="ECO:0000256" key="1">
    <source>
        <dbReference type="SAM" id="SignalP"/>
    </source>
</evidence>
<comment type="caution">
    <text evidence="3">The sequence shown here is derived from an EMBL/GenBank/DDBJ whole genome shotgun (WGS) entry which is preliminary data.</text>
</comment>
<keyword evidence="3" id="KW-0540">Nuclease</keyword>
<reference evidence="3 4" key="1">
    <citation type="submission" date="2020-09" db="EMBL/GenBank/DDBJ databases">
        <title>Novel species of Mucilaginibacter isolated from a glacier on the Tibetan Plateau.</title>
        <authorList>
            <person name="Liu Q."/>
            <person name="Xin Y.-H."/>
        </authorList>
    </citation>
    <scope>NUCLEOTIDE SEQUENCE [LARGE SCALE GENOMIC DNA]</scope>
    <source>
        <strain evidence="3 4">CGMCC 1.13878</strain>
    </source>
</reference>
<accession>A0ABR7X600</accession>
<dbReference type="Gene3D" id="3.60.10.10">
    <property type="entry name" value="Endonuclease/exonuclease/phosphatase"/>
    <property type="match status" value="1"/>
</dbReference>
<sequence>MKIKQLLFTALFIVTGLCSQAQHLIVGTFNLRFDNPKDTGNLWVNRAPVAAALIRFHQFDIIGTQEGLSNQLEDISKALPEYQRYGVGRDDGKDGGEHSAIFFKKDRFEVLKKGDFWLSEMPDKPGLGWDATCCNRICSWVYLMDKQSKKKFYFFNAHFDHQGKIAREESAKLILKKIKEIAGNEKALFTGDLNGDHNSTWYKRLAASDYLVDTYTLAEKPYIFNASFNSFGKALNKDGIIDHVFTTGKVNVKRWGILTDTYRGKFPSDHFPVLTEIVF</sequence>
<dbReference type="EMBL" id="JACWMW010000002">
    <property type="protein sequence ID" value="MBD1385035.1"/>
    <property type="molecule type" value="Genomic_DNA"/>
</dbReference>
<keyword evidence="4" id="KW-1185">Reference proteome</keyword>
<dbReference type="SUPFAM" id="SSF56219">
    <property type="entry name" value="DNase I-like"/>
    <property type="match status" value="1"/>
</dbReference>
<evidence type="ECO:0000313" key="3">
    <source>
        <dbReference type="EMBL" id="MBD1385035.1"/>
    </source>
</evidence>
<gene>
    <name evidence="3" type="ORF">IDJ75_07070</name>
</gene>
<dbReference type="InterPro" id="IPR050410">
    <property type="entry name" value="CCR4/nocturin_mRNA_transcr"/>
</dbReference>
<dbReference type="RefSeq" id="WP_191174934.1">
    <property type="nucleotide sequence ID" value="NZ_JACWMW010000002.1"/>
</dbReference>
<feature type="signal peptide" evidence="1">
    <location>
        <begin position="1"/>
        <end position="21"/>
    </location>
</feature>
<dbReference type="PANTHER" id="PTHR12121">
    <property type="entry name" value="CARBON CATABOLITE REPRESSOR PROTEIN 4"/>
    <property type="match status" value="1"/>
</dbReference>
<dbReference type="PANTHER" id="PTHR12121:SF36">
    <property type="entry name" value="ENDONUCLEASE_EXONUCLEASE_PHOSPHATASE DOMAIN-CONTAINING PROTEIN"/>
    <property type="match status" value="1"/>
</dbReference>
<evidence type="ECO:0000259" key="2">
    <source>
        <dbReference type="Pfam" id="PF03372"/>
    </source>
</evidence>
<protein>
    <submittedName>
        <fullName evidence="3">Endonuclease/exonuclease/phosphatase family protein</fullName>
    </submittedName>
</protein>
<dbReference type="InterPro" id="IPR005135">
    <property type="entry name" value="Endo/exonuclease/phosphatase"/>
</dbReference>